<reference evidence="1 2" key="2">
    <citation type="journal article" date="2015" name="Stand. Genomic Sci.">
        <title>High quality draft genomic sequence of Flavobacterium enshiense DK69(T) and comparison among Flavobacterium genomes.</title>
        <authorList>
            <person name="Zeng Z."/>
            <person name="Chen C."/>
            <person name="Du H."/>
            <person name="Wang G."/>
            <person name="Li M."/>
        </authorList>
    </citation>
    <scope>NUCLEOTIDE SEQUENCE [LARGE SCALE GENOMIC DNA]</scope>
    <source>
        <strain evidence="1 2">DK69</strain>
    </source>
</reference>
<dbReference type="PATRIC" id="fig|1107311.5.peg.2155"/>
<proteinExistence type="predicted"/>
<comment type="caution">
    <text evidence="1">The sequence shown here is derived from an EMBL/GenBank/DDBJ whole genome shotgun (WGS) entry which is preliminary data.</text>
</comment>
<dbReference type="Proteomes" id="UP000030149">
    <property type="component" value="Unassembled WGS sequence"/>
</dbReference>
<evidence type="ECO:0000313" key="2">
    <source>
        <dbReference type="Proteomes" id="UP000030149"/>
    </source>
</evidence>
<protein>
    <submittedName>
        <fullName evidence="1">Uncharacterized protein</fullName>
    </submittedName>
</protein>
<reference evidence="2" key="1">
    <citation type="submission" date="2013-09" db="EMBL/GenBank/DDBJ databases">
        <authorList>
            <person name="Zeng Z."/>
            <person name="Chen C."/>
        </authorList>
    </citation>
    <scope>NUCLEOTIDE SEQUENCE [LARGE SCALE GENOMIC DNA]</scope>
    <source>
        <strain evidence="2">DK69</strain>
    </source>
</reference>
<dbReference type="eggNOG" id="ENOG5033YK8">
    <property type="taxonomic scope" value="Bacteria"/>
</dbReference>
<dbReference type="EMBL" id="JRLZ01000031">
    <property type="protein sequence ID" value="KGO92158.1"/>
    <property type="molecule type" value="Genomic_DNA"/>
</dbReference>
<dbReference type="OrthoDB" id="1100868at2"/>
<dbReference type="AlphaFoldDB" id="A0A0A2ML44"/>
<dbReference type="RefSeq" id="WP_035630986.1">
    <property type="nucleotide sequence ID" value="NZ_AVCS01000041.1"/>
</dbReference>
<evidence type="ECO:0000313" key="1">
    <source>
        <dbReference type="EMBL" id="KGO92158.1"/>
    </source>
</evidence>
<gene>
    <name evidence="1" type="ORF">Q767_15705</name>
</gene>
<keyword evidence="2" id="KW-1185">Reference proteome</keyword>
<organism evidence="1 2">
    <name type="scientific">Flavobacterium enshiense DK69</name>
    <dbReference type="NCBI Taxonomy" id="1107311"/>
    <lineage>
        <taxon>Bacteria</taxon>
        <taxon>Pseudomonadati</taxon>
        <taxon>Bacteroidota</taxon>
        <taxon>Flavobacteriia</taxon>
        <taxon>Flavobacteriales</taxon>
        <taxon>Flavobacteriaceae</taxon>
        <taxon>Flavobacterium</taxon>
    </lineage>
</organism>
<accession>A0A0A2ML44</accession>
<sequence length="232" mass="27864">MSRIKFLSLVIIFNFSFVFSQNRERIEDSVHIYWQPNINLNLNDFEFDGTKEENAEMYCEKVKLCVCAATNINIIIDSPTNNKKRNKDLGKIFIVPVFDKNMSYALTKDTIGVNQQKLVFDIEEWTARYIRQELEKIKKQFKDRQDFLITWHKVVLNEAQKKKRKLIDEYTLEVYLEPKPNAYRDWRIKVDNMLKELKDYATTKEECNRFLYKKTIEKNYEQSVFLGCKNHN</sequence>
<name>A0A0A2ML44_9FLAO</name>